<feature type="compositionally biased region" description="Basic and acidic residues" evidence="1">
    <location>
        <begin position="789"/>
        <end position="811"/>
    </location>
</feature>
<keyword evidence="2" id="KW-0812">Transmembrane</keyword>
<keyword evidence="2" id="KW-1133">Transmembrane helix</keyword>
<keyword evidence="2" id="KW-0472">Membrane</keyword>
<accession>A0A1M5XK24</accession>
<gene>
    <name evidence="3" type="ORF">SAMN04488109_6600</name>
</gene>
<dbReference type="STRING" id="947013.SAMN04488109_6600"/>
<feature type="compositionally biased region" description="Basic and acidic residues" evidence="1">
    <location>
        <begin position="818"/>
        <end position="830"/>
    </location>
</feature>
<evidence type="ECO:0000313" key="4">
    <source>
        <dbReference type="Proteomes" id="UP000184212"/>
    </source>
</evidence>
<name>A0A1M5XK24_9BACT</name>
<proteinExistence type="predicted"/>
<feature type="compositionally biased region" description="Low complexity" evidence="1">
    <location>
        <begin position="831"/>
        <end position="850"/>
    </location>
</feature>
<feature type="transmembrane region" description="Helical" evidence="2">
    <location>
        <begin position="57"/>
        <end position="75"/>
    </location>
</feature>
<evidence type="ECO:0000256" key="2">
    <source>
        <dbReference type="SAM" id="Phobius"/>
    </source>
</evidence>
<feature type="transmembrane region" description="Helical" evidence="2">
    <location>
        <begin position="152"/>
        <end position="169"/>
    </location>
</feature>
<dbReference type="RefSeq" id="WP_073143077.1">
    <property type="nucleotide sequence ID" value="NZ_FQWQ01000006.1"/>
</dbReference>
<feature type="compositionally biased region" description="Low complexity" evidence="1">
    <location>
        <begin position="1006"/>
        <end position="1015"/>
    </location>
</feature>
<reference evidence="3 4" key="1">
    <citation type="submission" date="2016-11" db="EMBL/GenBank/DDBJ databases">
        <authorList>
            <person name="Jaros S."/>
            <person name="Januszkiewicz K."/>
            <person name="Wedrychowicz H."/>
        </authorList>
    </citation>
    <scope>NUCLEOTIDE SEQUENCE [LARGE SCALE GENOMIC DNA]</scope>
    <source>
        <strain evidence="3 4">DSM 24574</strain>
    </source>
</reference>
<feature type="region of interest" description="Disordered" evidence="1">
    <location>
        <begin position="683"/>
        <end position="853"/>
    </location>
</feature>
<dbReference type="Proteomes" id="UP000184212">
    <property type="component" value="Unassembled WGS sequence"/>
</dbReference>
<evidence type="ECO:0000313" key="3">
    <source>
        <dbReference type="EMBL" id="SHH99603.1"/>
    </source>
</evidence>
<dbReference type="AlphaFoldDB" id="A0A1M5XK24"/>
<organism evidence="3 4">
    <name type="scientific">Chryseolinea serpens</name>
    <dbReference type="NCBI Taxonomy" id="947013"/>
    <lineage>
        <taxon>Bacteria</taxon>
        <taxon>Pseudomonadati</taxon>
        <taxon>Bacteroidota</taxon>
        <taxon>Cytophagia</taxon>
        <taxon>Cytophagales</taxon>
        <taxon>Fulvivirgaceae</taxon>
        <taxon>Chryseolinea</taxon>
    </lineage>
</organism>
<feature type="region of interest" description="Disordered" evidence="1">
    <location>
        <begin position="993"/>
        <end position="1015"/>
    </location>
</feature>
<evidence type="ECO:0000256" key="1">
    <source>
        <dbReference type="SAM" id="MobiDB-lite"/>
    </source>
</evidence>
<feature type="transmembrane region" description="Helical" evidence="2">
    <location>
        <begin position="20"/>
        <end position="45"/>
    </location>
</feature>
<keyword evidence="4" id="KW-1185">Reference proteome</keyword>
<protein>
    <submittedName>
        <fullName evidence="3">Uncharacterized protein</fullName>
    </submittedName>
</protein>
<dbReference type="EMBL" id="FQWQ01000006">
    <property type="protein sequence ID" value="SHH99603.1"/>
    <property type="molecule type" value="Genomic_DNA"/>
</dbReference>
<sequence length="1170" mass="135125">MGAGVERIHEKIGSFKKKYYLNIFVRGAILTLSILISYFLIAVLLEYNLWLGPVARFSIFLAFFAVVAFCLYRFLKDPLRWWFAKQGLSEEQSAQVIGKYTPTVKDGLLNLIQLSATQKDSALAYASVEQKSREFESVSFDSFIDLQQNKQYVKYLIVPLLVIVGIIFINRSILTQSTDRIVHFTRHYSPQAPFKFLVDPESLTAFHNEKLTLNVQLQGEALPESVYLLSGNQRLKLEHLSADQYSYAFENVQEAFDLQFEAAGFFSDVYHVTVSARPELSNFSVDLQFPRYLQRKNERLNNAGNLEVPEGTVVKWNLATRDAQQASILFSSEKSPFDMQESGGDLFSYGKEFRNPDQYEIILKNDKTKNKERIAYHVDVIKDEFPKIQVNNFKDSVLYKMVVLSGLVGDDYGVSQLALHFKIRNENQKEILSETSVIPIAKNQLQQSFFHPWRLDSLDLKPGNQLEYYLEVWDNDGVNGRKSTKTARYTFMVPSEDNLVAEIKSSQNKTQQKIDQSAGKANKLHEKVEEANQKLKGKQSLDWQDKKMLEDIVDQKQGLDKLVEELKEQNKLLEQKKEAFTKQDERIKEKAEQIQKLMNELLDDETKKLFEELQKLLQENKDVSQIQKILDKLNQNTNNLEKELERTLELFKQLQYEFKLDQAAQDLKKSMEEQKALLEKTEALEKNTEAKANKDQKADNKKDKNKDAKNQDNKNQDGKDQDGKNKDGKDQDSKDKDGKNQDGKNQDQKNDGDKSDKNNEDGKNSESQELAKEQDKLKQDFQKTAEQIEELKKLGNELQKDDDLPSEKSSEEVEQDQEESKDQLEQDSPSKSKSSQQKALQKMQKMQQQMEGAQEGMAIEMDMQNLEALRQIIHGLVKLSFDEEGLMKGFSELNQNDPNFNTIAQKQLKLKDDAKVLEDSLLALGKRDPYMNSIVTKEVGDLNEHLDKVIEANRERRRPQAASEMQMTMTSINNLALMLDDHFDMMTQMMQNAKPSMGKSKKKGQKQSLSQMQQQLNQKIQELKGSGKQGRQLSEELAEMAAEQERIRKALQEMQEKMKDGKMPGGDLQGKMEQSEMDLVNKQLSEQLIKRQQEIVTRLLETEKSAREQDMDEERKGETAKDYEKEIPKAFEDYLRLKEKEVELLKTVPPKLYPYYKKEVSEYFKRVGEQ</sequence>
<feature type="compositionally biased region" description="Basic and acidic residues" evidence="1">
    <location>
        <begin position="683"/>
        <end position="783"/>
    </location>
</feature>